<comment type="caution">
    <text evidence="2">The sequence shown here is derived from an EMBL/GenBank/DDBJ whole genome shotgun (WGS) entry which is preliminary data.</text>
</comment>
<gene>
    <name evidence="2" type="ORF">IAC47_02410</name>
</gene>
<organism evidence="2 3">
    <name type="scientific">Candidatus Onthomorpha intestinigallinarum</name>
    <dbReference type="NCBI Taxonomy" id="2840880"/>
    <lineage>
        <taxon>Bacteria</taxon>
        <taxon>Pseudomonadati</taxon>
        <taxon>Bacteroidota</taxon>
        <taxon>Bacteroidia</taxon>
        <taxon>Bacteroidales</taxon>
        <taxon>Candidatus Onthomorpha</taxon>
    </lineage>
</organism>
<name>A0A9D1RFU7_9BACT</name>
<feature type="chain" id="PRO_5039522986" evidence="1">
    <location>
        <begin position="23"/>
        <end position="133"/>
    </location>
</feature>
<accession>A0A9D1RFU7</accession>
<dbReference type="EMBL" id="DXGG01000079">
    <property type="protein sequence ID" value="HIW87109.1"/>
    <property type="molecule type" value="Genomic_DNA"/>
</dbReference>
<protein>
    <submittedName>
        <fullName evidence="2">DUF2141 domain-containing protein</fullName>
    </submittedName>
</protein>
<evidence type="ECO:0000313" key="3">
    <source>
        <dbReference type="Proteomes" id="UP000824267"/>
    </source>
</evidence>
<evidence type="ECO:0000313" key="2">
    <source>
        <dbReference type="EMBL" id="HIW87109.1"/>
    </source>
</evidence>
<dbReference type="Pfam" id="PF09912">
    <property type="entry name" value="DUF2141"/>
    <property type="match status" value="1"/>
</dbReference>
<dbReference type="AlphaFoldDB" id="A0A9D1RFU7"/>
<keyword evidence="1" id="KW-0732">Signal</keyword>
<reference evidence="2" key="1">
    <citation type="journal article" date="2021" name="PeerJ">
        <title>Extensive microbial diversity within the chicken gut microbiome revealed by metagenomics and culture.</title>
        <authorList>
            <person name="Gilroy R."/>
            <person name="Ravi A."/>
            <person name="Getino M."/>
            <person name="Pursley I."/>
            <person name="Horton D.L."/>
            <person name="Alikhan N.F."/>
            <person name="Baker D."/>
            <person name="Gharbi K."/>
            <person name="Hall N."/>
            <person name="Watson M."/>
            <person name="Adriaenssens E.M."/>
            <person name="Foster-Nyarko E."/>
            <person name="Jarju S."/>
            <person name="Secka A."/>
            <person name="Antonio M."/>
            <person name="Oren A."/>
            <person name="Chaudhuri R.R."/>
            <person name="La Ragione R."/>
            <person name="Hildebrand F."/>
            <person name="Pallen M.J."/>
        </authorList>
    </citation>
    <scope>NUCLEOTIDE SEQUENCE</scope>
    <source>
        <strain evidence="2">Gambia16-930</strain>
    </source>
</reference>
<reference evidence="2" key="2">
    <citation type="submission" date="2021-04" db="EMBL/GenBank/DDBJ databases">
        <authorList>
            <person name="Gilroy R."/>
        </authorList>
    </citation>
    <scope>NUCLEOTIDE SEQUENCE</scope>
    <source>
        <strain evidence="2">Gambia16-930</strain>
    </source>
</reference>
<sequence>MKRIKCLLVVLTVSFISCSTLIAQNKEDVSVKVVNIPSKTGKILLALDQGNYYGYYAVVDVVDSQAEIKLVNIPNGKYKIYVYHDTNNNWILDKNDKGIPVEYCAIQNIEIKEDVRKISVALENVNAYGKPSK</sequence>
<feature type="signal peptide" evidence="1">
    <location>
        <begin position="1"/>
        <end position="22"/>
    </location>
</feature>
<proteinExistence type="predicted"/>
<dbReference type="InterPro" id="IPR018673">
    <property type="entry name" value="DUF2141"/>
</dbReference>
<dbReference type="Proteomes" id="UP000824267">
    <property type="component" value="Unassembled WGS sequence"/>
</dbReference>
<dbReference type="PROSITE" id="PS51257">
    <property type="entry name" value="PROKAR_LIPOPROTEIN"/>
    <property type="match status" value="1"/>
</dbReference>
<evidence type="ECO:0000256" key="1">
    <source>
        <dbReference type="SAM" id="SignalP"/>
    </source>
</evidence>